<gene>
    <name evidence="2" type="ORF">SFK315_0769</name>
</gene>
<organism evidence="2 3">
    <name type="scientific">Shigella flexneri K-315</name>
    <dbReference type="NCBI Taxonomy" id="766150"/>
    <lineage>
        <taxon>Bacteria</taxon>
        <taxon>Pseudomonadati</taxon>
        <taxon>Pseudomonadota</taxon>
        <taxon>Gammaproteobacteria</taxon>
        <taxon>Enterobacterales</taxon>
        <taxon>Enterobacteriaceae</taxon>
        <taxon>Shigella</taxon>
    </lineage>
</organism>
<proteinExistence type="predicted"/>
<dbReference type="Pfam" id="PF03050">
    <property type="entry name" value="DDE_Tnp_IS66"/>
    <property type="match status" value="1"/>
</dbReference>
<protein>
    <submittedName>
        <fullName evidence="2">Transposase IS66 family protein</fullName>
    </submittedName>
</protein>
<comment type="caution">
    <text evidence="2">The sequence shown here is derived from an EMBL/GenBank/DDBJ whole genome shotgun (WGS) entry which is preliminary data.</text>
</comment>
<name>I6D218_SHIFL</name>
<dbReference type="Proteomes" id="UP000005407">
    <property type="component" value="Unassembled WGS sequence"/>
</dbReference>
<evidence type="ECO:0000259" key="1">
    <source>
        <dbReference type="Pfam" id="PF03050"/>
    </source>
</evidence>
<dbReference type="InterPro" id="IPR004291">
    <property type="entry name" value="Transposase_IS66_central"/>
</dbReference>
<evidence type="ECO:0000313" key="3">
    <source>
        <dbReference type="Proteomes" id="UP000005407"/>
    </source>
</evidence>
<reference evidence="2 3" key="1">
    <citation type="submission" date="2012-03" db="EMBL/GenBank/DDBJ databases">
        <authorList>
            <person name="Rasko D."/>
            <person name="Redman J."/>
            <person name="Daugherty S.C."/>
            <person name="Tallon L."/>
            <person name="Sadzewicz L."/>
            <person name="Jones K."/>
            <person name="Santana-Cruz I."/>
            <person name="Liu X."/>
        </authorList>
    </citation>
    <scope>NUCLEOTIDE SEQUENCE [LARGE SCALE GENOMIC DNA]</scope>
    <source>
        <strain evidence="2 3">K-315</strain>
    </source>
</reference>
<dbReference type="PANTHER" id="PTHR33678:SF1">
    <property type="entry name" value="BLL1576 PROTEIN"/>
    <property type="match status" value="1"/>
</dbReference>
<feature type="domain" description="Transposase IS66 central" evidence="1">
    <location>
        <begin position="2"/>
        <end position="73"/>
    </location>
</feature>
<dbReference type="EMBL" id="AKMY01000008">
    <property type="protein sequence ID" value="EIQ25810.1"/>
    <property type="molecule type" value="Genomic_DNA"/>
</dbReference>
<dbReference type="AlphaFoldDB" id="I6D218"/>
<accession>I6D218</accession>
<dbReference type="PATRIC" id="fig|766150.3.peg.743"/>
<evidence type="ECO:0000313" key="2">
    <source>
        <dbReference type="EMBL" id="EIQ25810.1"/>
    </source>
</evidence>
<dbReference type="PANTHER" id="PTHR33678">
    <property type="entry name" value="BLL1576 PROTEIN"/>
    <property type="match status" value="1"/>
</dbReference>
<sequence length="102" mass="11395">MTPLNDALYRYVMNSRKVHTDDTPVKVLAPGRKKAKTGYIWTYVRDDRNAGSPEPPAVWFAYSPDHQGNIRSSTLVPSGVSCRQMRLMVTIGCSVPNEKAAR</sequence>
<dbReference type="InterPro" id="IPR052344">
    <property type="entry name" value="Transposase-related"/>
</dbReference>